<dbReference type="Pfam" id="PF13499">
    <property type="entry name" value="EF-hand_7"/>
    <property type="match status" value="1"/>
</dbReference>
<evidence type="ECO:0000256" key="3">
    <source>
        <dbReference type="SAM" id="MobiDB-lite"/>
    </source>
</evidence>
<dbReference type="InterPro" id="IPR050145">
    <property type="entry name" value="Centrin_CML-like"/>
</dbReference>
<feature type="compositionally biased region" description="Low complexity" evidence="3">
    <location>
        <begin position="480"/>
        <end position="490"/>
    </location>
</feature>
<dbReference type="PANTHER" id="PTHR23050">
    <property type="entry name" value="CALCIUM BINDING PROTEIN"/>
    <property type="match status" value="1"/>
</dbReference>
<name>A0A7S1HXC9_9EUGL</name>
<gene>
    <name evidence="5" type="ORF">EGYM00392_LOCUS5029</name>
</gene>
<organism evidence="5">
    <name type="scientific">Eutreptiella gymnastica</name>
    <dbReference type="NCBI Taxonomy" id="73025"/>
    <lineage>
        <taxon>Eukaryota</taxon>
        <taxon>Discoba</taxon>
        <taxon>Euglenozoa</taxon>
        <taxon>Euglenida</taxon>
        <taxon>Spirocuta</taxon>
        <taxon>Euglenophyceae</taxon>
        <taxon>Eutreptiales</taxon>
        <taxon>Eutreptiaceae</taxon>
        <taxon>Eutreptiella</taxon>
    </lineage>
</organism>
<dbReference type="Pfam" id="PF13202">
    <property type="entry name" value="EF-hand_5"/>
    <property type="match status" value="1"/>
</dbReference>
<dbReference type="Gene3D" id="1.10.238.10">
    <property type="entry name" value="EF-hand"/>
    <property type="match status" value="1"/>
</dbReference>
<feature type="compositionally biased region" description="Low complexity" evidence="3">
    <location>
        <begin position="225"/>
        <end position="238"/>
    </location>
</feature>
<dbReference type="Pfam" id="PF13240">
    <property type="entry name" value="Zn_Ribbon_1"/>
    <property type="match status" value="1"/>
</dbReference>
<evidence type="ECO:0000313" key="5">
    <source>
        <dbReference type="EMBL" id="CAD8993979.1"/>
    </source>
</evidence>
<keyword evidence="1" id="KW-0677">Repeat</keyword>
<dbReference type="Gene3D" id="2.30.30.140">
    <property type="match status" value="1"/>
</dbReference>
<dbReference type="CDD" id="cd04508">
    <property type="entry name" value="Tudor_SF"/>
    <property type="match status" value="1"/>
</dbReference>
<feature type="compositionally biased region" description="Polar residues" evidence="3">
    <location>
        <begin position="363"/>
        <end position="372"/>
    </location>
</feature>
<dbReference type="InterPro" id="IPR001751">
    <property type="entry name" value="S100/CaBP7/8-like_CS"/>
</dbReference>
<evidence type="ECO:0000259" key="4">
    <source>
        <dbReference type="PROSITE" id="PS50222"/>
    </source>
</evidence>
<dbReference type="SMART" id="SM00054">
    <property type="entry name" value="EFh"/>
    <property type="match status" value="3"/>
</dbReference>
<feature type="domain" description="EF-hand" evidence="4">
    <location>
        <begin position="579"/>
        <end position="614"/>
    </location>
</feature>
<feature type="compositionally biased region" description="Polar residues" evidence="3">
    <location>
        <begin position="188"/>
        <end position="199"/>
    </location>
</feature>
<dbReference type="CDD" id="cd00051">
    <property type="entry name" value="EFh"/>
    <property type="match status" value="1"/>
</dbReference>
<dbReference type="PROSITE" id="PS00303">
    <property type="entry name" value="S100_CABP"/>
    <property type="match status" value="1"/>
</dbReference>
<feature type="region of interest" description="Disordered" evidence="3">
    <location>
        <begin position="419"/>
        <end position="440"/>
    </location>
</feature>
<feature type="domain" description="EF-hand" evidence="4">
    <location>
        <begin position="96"/>
        <end position="131"/>
    </location>
</feature>
<protein>
    <recommendedName>
        <fullName evidence="4">EF-hand domain-containing protein</fullName>
    </recommendedName>
</protein>
<feature type="region of interest" description="Disordered" evidence="3">
    <location>
        <begin position="137"/>
        <end position="264"/>
    </location>
</feature>
<feature type="compositionally biased region" description="Polar residues" evidence="3">
    <location>
        <begin position="215"/>
        <end position="224"/>
    </location>
</feature>
<accession>A0A7S1HXC9</accession>
<dbReference type="EMBL" id="HBGA01013097">
    <property type="protein sequence ID" value="CAD8993979.1"/>
    <property type="molecule type" value="Transcribed_RNA"/>
</dbReference>
<dbReference type="InterPro" id="IPR011992">
    <property type="entry name" value="EF-hand-dom_pair"/>
</dbReference>
<feature type="domain" description="EF-hand" evidence="4">
    <location>
        <begin position="615"/>
        <end position="646"/>
    </location>
</feature>
<dbReference type="PROSITE" id="PS50222">
    <property type="entry name" value="EF_HAND_2"/>
    <property type="match status" value="3"/>
</dbReference>
<sequence>MPHCIECGARNVDHARFCIECGTPTQGHALPPKPVAPQGPGAPPLLASALQFVRERLFTAHLGLEDAYRHACRGMARMGPVELKHLLEEHLGPDCLTADDFLRVMLLLDRNRDGWLDYDEFRVFMEQGAAGFEAKLHSKPPLQTPSSQGHPAGNGGLPSVPGIPSFVHSEVPPPAAQDRPSPERQGRPFSNSAKFSRSPITPRMGTPTEPKDVYKTTNSEYGSESSTTATPSTARPARLPSVSTLTSTPPGLGPSLRGSLTGDSLRRLAGPTDYYSVGQEVEVLRSDGCWNPATVAVATAEGGYTVRFRDGKNSAEKEKRLDAAQARHKLRLPAGQAINSPTPDLTLNPDLRPNPHAHLFGQPTPSDLSMTYSRDRDPPPNPDLNGLTDPLGPRGLASGSPLVTTTPLGYPLPGYASTGSVNTPLHPTSYPQTSGQGPPLQSSCLAGGPEPFSGAGHTFHGPSQTLPFVGAGSGMATPMSVSSASSGPKSVRFDQMPRSSGPVDMHSSMPSGRSSQSTTSVRSLQSMRSMRSGDWALGDEHGTPMSASHSVASLGTGRFKAGDDYMKGLMREFKSKLEQRYDCMRDAFLQMDEDRDGFIGNEEFRKLLLKWGIHAGELELNSITDSFDIDGDGQVSAAEFLKTMAF</sequence>
<proteinExistence type="predicted"/>
<dbReference type="InterPro" id="IPR018247">
    <property type="entry name" value="EF_Hand_1_Ca_BS"/>
</dbReference>
<keyword evidence="2" id="KW-0106">Calcium</keyword>
<evidence type="ECO:0000256" key="2">
    <source>
        <dbReference type="ARBA" id="ARBA00022837"/>
    </source>
</evidence>
<reference evidence="5" key="1">
    <citation type="submission" date="2021-01" db="EMBL/GenBank/DDBJ databases">
        <authorList>
            <person name="Corre E."/>
            <person name="Pelletier E."/>
            <person name="Niang G."/>
            <person name="Scheremetjew M."/>
            <person name="Finn R."/>
            <person name="Kale V."/>
            <person name="Holt S."/>
            <person name="Cochrane G."/>
            <person name="Meng A."/>
            <person name="Brown T."/>
            <person name="Cohen L."/>
        </authorList>
    </citation>
    <scope>NUCLEOTIDE SEQUENCE</scope>
    <source>
        <strain evidence="5">NIES-381</strain>
    </source>
</reference>
<dbReference type="InterPro" id="IPR026870">
    <property type="entry name" value="Zinc_ribbon_dom"/>
</dbReference>
<feature type="region of interest" description="Disordered" evidence="3">
    <location>
        <begin position="335"/>
        <end position="398"/>
    </location>
</feature>
<feature type="region of interest" description="Disordered" evidence="3">
    <location>
        <begin position="479"/>
        <end position="529"/>
    </location>
</feature>
<dbReference type="SUPFAM" id="SSF47473">
    <property type="entry name" value="EF-hand"/>
    <property type="match status" value="1"/>
</dbReference>
<feature type="compositionally biased region" description="Polar residues" evidence="3">
    <location>
        <begin position="508"/>
        <end position="529"/>
    </location>
</feature>
<dbReference type="GO" id="GO:0005509">
    <property type="term" value="F:calcium ion binding"/>
    <property type="evidence" value="ECO:0007669"/>
    <property type="project" value="InterPro"/>
</dbReference>
<dbReference type="InterPro" id="IPR002048">
    <property type="entry name" value="EF_hand_dom"/>
</dbReference>
<dbReference type="AlphaFoldDB" id="A0A7S1HXC9"/>
<dbReference type="PROSITE" id="PS00018">
    <property type="entry name" value="EF_HAND_1"/>
    <property type="match status" value="3"/>
</dbReference>
<evidence type="ECO:0000256" key="1">
    <source>
        <dbReference type="ARBA" id="ARBA00022737"/>
    </source>
</evidence>